<dbReference type="GeneID" id="78335947"/>
<comment type="caution">
    <text evidence="1">The sequence shown here is derived from an EMBL/GenBank/DDBJ whole genome shotgun (WGS) entry which is preliminary data.</text>
</comment>
<proteinExistence type="predicted"/>
<evidence type="ECO:0000313" key="1">
    <source>
        <dbReference type="EMBL" id="EHJ42168.1"/>
    </source>
</evidence>
<gene>
    <name evidence="1" type="ORF">HMPREF0673_00018</name>
</gene>
<evidence type="ECO:0000313" key="2">
    <source>
        <dbReference type="Proteomes" id="UP000004407"/>
    </source>
</evidence>
<dbReference type="Proteomes" id="UP000004407">
    <property type="component" value="Unassembled WGS sequence"/>
</dbReference>
<dbReference type="PATRIC" id="fig|1002367.3.peg.15"/>
<dbReference type="HOGENOM" id="CLU_773522_0_0_10"/>
<dbReference type="RefSeq" id="WP_007896623.1">
    <property type="nucleotide sequence ID" value="NZ_JH379331.1"/>
</dbReference>
<accession>G6ATT4</accession>
<sequence>MAEEFENEPVKTINEEKGNMTVEQTNTQVSNEEANLKDFTEFCEYEMLRVKEQYPNSVSTFPNGDVASLNLKGLKDAGVEFYGLGVNRTHGADEQKTGRSILENGAQQSLIVITVQMADKAGIKVERFAKDPNKDKPINSDGIVVVDGHGRVDFLQTIQEWPLIMGHFPMKDKDGYYNFAKAFTEININVSKWKTQDMVAKRQIEDGVNTHEGWVMINDLVSKGYKYQAACQLATLKPDRLTARQVANGDESEFFVNIEYGKRIHKALKDRFGEGDDKTIKTKEFTKEIVLSLVKLINRQGIGWATDRMEEFINTLPNKEVAEIKNAKSTKVQRKDEKRKQILDKAFSFFLGQNNIKL</sequence>
<dbReference type="EMBL" id="AFZZ01000002">
    <property type="protein sequence ID" value="EHJ42168.1"/>
    <property type="molecule type" value="Genomic_DNA"/>
</dbReference>
<reference evidence="1 2" key="1">
    <citation type="submission" date="2011-08" db="EMBL/GenBank/DDBJ databases">
        <authorList>
            <person name="Weinstock G."/>
            <person name="Sodergren E."/>
            <person name="Clifton S."/>
            <person name="Fulton L."/>
            <person name="Fulton B."/>
            <person name="Courtney L."/>
            <person name="Fronick C."/>
            <person name="Harrison M."/>
            <person name="Strong C."/>
            <person name="Farmer C."/>
            <person name="Delahaunty K."/>
            <person name="Markovic C."/>
            <person name="Hall O."/>
            <person name="Minx P."/>
            <person name="Tomlinson C."/>
            <person name="Mitreva M."/>
            <person name="Hou S."/>
            <person name="Chen J."/>
            <person name="Wollam A."/>
            <person name="Pepin K.H."/>
            <person name="Johnson M."/>
            <person name="Bhonagiri V."/>
            <person name="Zhang X."/>
            <person name="Suruliraj S."/>
            <person name="Warren W."/>
            <person name="Chinwalla A."/>
            <person name="Mardis E.R."/>
            <person name="Wilson R.K."/>
        </authorList>
    </citation>
    <scope>NUCLEOTIDE SEQUENCE [LARGE SCALE GENOMIC DNA]</scope>
    <source>
        <strain evidence="1 2">DSM 18206</strain>
    </source>
</reference>
<name>G6ATT4_9BACT</name>
<protein>
    <submittedName>
        <fullName evidence="1">Uncharacterized protein</fullName>
    </submittedName>
</protein>
<organism evidence="1 2">
    <name type="scientific">Leyella stercorea DSM 18206</name>
    <dbReference type="NCBI Taxonomy" id="1002367"/>
    <lineage>
        <taxon>Bacteria</taxon>
        <taxon>Pseudomonadati</taxon>
        <taxon>Bacteroidota</taxon>
        <taxon>Bacteroidia</taxon>
        <taxon>Bacteroidales</taxon>
        <taxon>Prevotellaceae</taxon>
        <taxon>Leyella</taxon>
    </lineage>
</organism>
<dbReference type="AlphaFoldDB" id="G6ATT4"/>